<evidence type="ECO:0000313" key="17">
    <source>
        <dbReference type="Proteomes" id="UP000324143"/>
    </source>
</evidence>
<dbReference type="GO" id="GO:1990077">
    <property type="term" value="C:primosome complex"/>
    <property type="evidence" value="ECO:0007669"/>
    <property type="project" value="UniProtKB-UniRule"/>
</dbReference>
<keyword evidence="5 12" id="KW-0378">Hydrolase</keyword>
<dbReference type="FunFam" id="3.40.50.300:FF:000489">
    <property type="entry name" value="Primosome assembly protein PriA"/>
    <property type="match status" value="1"/>
</dbReference>
<dbReference type="Pfam" id="PF00271">
    <property type="entry name" value="Helicase_C"/>
    <property type="match status" value="1"/>
</dbReference>
<comment type="catalytic activity">
    <reaction evidence="12">
        <text>Couples ATP hydrolysis with the unwinding of duplex DNA by translocating in the 3'-5' direction.</text>
        <dbReference type="EC" id="5.6.2.4"/>
    </reaction>
</comment>
<evidence type="ECO:0000256" key="2">
    <source>
        <dbReference type="ARBA" id="ARBA00022705"/>
    </source>
</evidence>
<protein>
    <recommendedName>
        <fullName evidence="12">Replication restart protein PriA</fullName>
    </recommendedName>
    <alternativeName>
        <fullName evidence="12">ATP-dependent DNA helicase PriA</fullName>
        <ecNumber evidence="12">5.6.2.4</ecNumber>
    </alternativeName>
    <alternativeName>
        <fullName evidence="12">DNA 3'-5' helicase PriA</fullName>
    </alternativeName>
</protein>
<reference evidence="16" key="1">
    <citation type="submission" date="2019-08" db="EMBL/GenBank/DDBJ databases">
        <title>Genomic characterization of a novel candidate phylum (ARYD3) from a high temperature, high salinity tertiary oil reservoir in north central Oklahoma, USA.</title>
        <authorList>
            <person name="Youssef N.H."/>
            <person name="Yadav A."/>
            <person name="Elshahed M.S."/>
        </authorList>
    </citation>
    <scope>NUCLEOTIDE SEQUENCE [LARGE SCALE GENOMIC DNA]</scope>
    <source>
        <strain evidence="16">ARYD3</strain>
    </source>
</reference>
<feature type="domain" description="Helicase ATP-binding" evidence="14">
    <location>
        <begin position="264"/>
        <end position="430"/>
    </location>
</feature>
<dbReference type="GO" id="GO:0043138">
    <property type="term" value="F:3'-5' DNA helicase activity"/>
    <property type="evidence" value="ECO:0007669"/>
    <property type="project" value="UniProtKB-EC"/>
</dbReference>
<keyword evidence="4 12" id="KW-0547">Nucleotide-binding</keyword>
<dbReference type="GO" id="GO:0005524">
    <property type="term" value="F:ATP binding"/>
    <property type="evidence" value="ECO:0007669"/>
    <property type="project" value="UniProtKB-UniRule"/>
</dbReference>
<dbReference type="GO" id="GO:0016887">
    <property type="term" value="F:ATP hydrolysis activity"/>
    <property type="evidence" value="ECO:0007669"/>
    <property type="project" value="RHEA"/>
</dbReference>
<dbReference type="PROSITE" id="PS51192">
    <property type="entry name" value="HELICASE_ATP_BIND_1"/>
    <property type="match status" value="1"/>
</dbReference>
<dbReference type="InterPro" id="IPR040498">
    <property type="entry name" value="PriA_CRR"/>
</dbReference>
<keyword evidence="1 12" id="KW-0639">Primosome</keyword>
<dbReference type="GO" id="GO:0006269">
    <property type="term" value="P:DNA replication, synthesis of primer"/>
    <property type="evidence" value="ECO:0007669"/>
    <property type="project" value="UniProtKB-KW"/>
</dbReference>
<evidence type="ECO:0000256" key="9">
    <source>
        <dbReference type="ARBA" id="ARBA00023125"/>
    </source>
</evidence>
<evidence type="ECO:0000259" key="15">
    <source>
        <dbReference type="PROSITE" id="PS51194"/>
    </source>
</evidence>
<dbReference type="GO" id="GO:0006270">
    <property type="term" value="P:DNA replication initiation"/>
    <property type="evidence" value="ECO:0007669"/>
    <property type="project" value="TreeGrafter"/>
</dbReference>
<keyword evidence="7 12" id="KW-0862">Zinc</keyword>
<keyword evidence="6 12" id="KW-0347">Helicase</keyword>
<keyword evidence="10 12" id="KW-0413">Isomerase</keyword>
<dbReference type="PROSITE" id="PS51194">
    <property type="entry name" value="HELICASE_CTER"/>
    <property type="match status" value="1"/>
</dbReference>
<dbReference type="GO" id="GO:0003677">
    <property type="term" value="F:DNA binding"/>
    <property type="evidence" value="ECO:0007669"/>
    <property type="project" value="UniProtKB-UniRule"/>
</dbReference>
<dbReference type="Pfam" id="PF17764">
    <property type="entry name" value="PriA_3primeBD"/>
    <property type="match status" value="1"/>
</dbReference>
<dbReference type="Pfam" id="PF18074">
    <property type="entry name" value="PriA_C"/>
    <property type="match status" value="1"/>
</dbReference>
<dbReference type="InterPro" id="IPR001650">
    <property type="entry name" value="Helicase_C-like"/>
</dbReference>
<comment type="catalytic activity">
    <reaction evidence="11 12">
        <text>ATP + H2O = ADP + phosphate + H(+)</text>
        <dbReference type="Rhea" id="RHEA:13065"/>
        <dbReference type="ChEBI" id="CHEBI:15377"/>
        <dbReference type="ChEBI" id="CHEBI:15378"/>
        <dbReference type="ChEBI" id="CHEBI:30616"/>
        <dbReference type="ChEBI" id="CHEBI:43474"/>
        <dbReference type="ChEBI" id="CHEBI:456216"/>
        <dbReference type="EC" id="5.6.2.4"/>
    </reaction>
</comment>
<dbReference type="InterPro" id="IPR027417">
    <property type="entry name" value="P-loop_NTPase"/>
</dbReference>
<dbReference type="Proteomes" id="UP000324143">
    <property type="component" value="Unassembled WGS sequence"/>
</dbReference>
<dbReference type="HAMAP" id="MF_00983">
    <property type="entry name" value="PriA"/>
    <property type="match status" value="1"/>
</dbReference>
<dbReference type="InterPro" id="IPR041222">
    <property type="entry name" value="PriA_3primeBD"/>
</dbReference>
<keyword evidence="2 12" id="KW-0235">DNA replication</keyword>
<dbReference type="Pfam" id="PF18319">
    <property type="entry name" value="Zn_ribbon_PriA"/>
    <property type="match status" value="1"/>
</dbReference>
<dbReference type="EC" id="5.6.2.4" evidence="12"/>
<name>A0A5D0MK68_9BACT</name>
<comment type="cofactor">
    <cofactor evidence="12">
        <name>Zn(2+)</name>
        <dbReference type="ChEBI" id="CHEBI:29105"/>
    </cofactor>
    <text evidence="12">Binds 2 zinc ions per subunit.</text>
</comment>
<dbReference type="PANTHER" id="PTHR30580:SF0">
    <property type="entry name" value="PRIMOSOMAL PROTEIN N"/>
    <property type="match status" value="1"/>
</dbReference>
<dbReference type="Gene3D" id="3.40.50.300">
    <property type="entry name" value="P-loop containing nucleotide triphosphate hydrolases"/>
    <property type="match status" value="2"/>
</dbReference>
<evidence type="ECO:0000256" key="11">
    <source>
        <dbReference type="ARBA" id="ARBA00048988"/>
    </source>
</evidence>
<feature type="binding site" evidence="12">
    <location>
        <position position="497"/>
    </location>
    <ligand>
        <name>Zn(2+)</name>
        <dbReference type="ChEBI" id="CHEBI:29105"/>
        <label>1</label>
    </ligand>
</feature>
<dbReference type="InterPro" id="IPR014001">
    <property type="entry name" value="Helicase_ATP-bd"/>
</dbReference>
<keyword evidence="8 12" id="KW-0067">ATP-binding</keyword>
<gene>
    <name evidence="12 16" type="primary">priA</name>
    <name evidence="16" type="ORF">FXF47_01915</name>
</gene>
<dbReference type="SMART" id="SM00487">
    <property type="entry name" value="DEXDc"/>
    <property type="match status" value="1"/>
</dbReference>
<evidence type="ECO:0000256" key="8">
    <source>
        <dbReference type="ARBA" id="ARBA00022840"/>
    </source>
</evidence>
<evidence type="ECO:0000256" key="3">
    <source>
        <dbReference type="ARBA" id="ARBA00022723"/>
    </source>
</evidence>
<dbReference type="InterPro" id="IPR041236">
    <property type="entry name" value="PriA_C"/>
</dbReference>
<feature type="domain" description="Helicase C-terminal" evidence="15">
    <location>
        <begin position="513"/>
        <end position="684"/>
    </location>
</feature>
<dbReference type="EMBL" id="VSIX01000026">
    <property type="protein sequence ID" value="TYB31850.1"/>
    <property type="molecule type" value="Genomic_DNA"/>
</dbReference>
<comment type="function">
    <text evidence="12">Initiates the restart of stalled replication forks, which reloads the replicative helicase on sites other than the origin of replication. Recognizes and binds to abandoned replication forks and remodels them to uncover a helicase loading site. Promotes assembly of the primosome at these replication forks.</text>
</comment>
<feature type="binding site" evidence="12">
    <location>
        <position position="494"/>
    </location>
    <ligand>
        <name>Zn(2+)</name>
        <dbReference type="ChEBI" id="CHEBI:29105"/>
        <label>1</label>
    </ligand>
</feature>
<evidence type="ECO:0000256" key="7">
    <source>
        <dbReference type="ARBA" id="ARBA00022833"/>
    </source>
</evidence>
<evidence type="ECO:0000259" key="14">
    <source>
        <dbReference type="PROSITE" id="PS51192"/>
    </source>
</evidence>
<evidence type="ECO:0000256" key="13">
    <source>
        <dbReference type="SAM" id="Coils"/>
    </source>
</evidence>
<keyword evidence="3 12" id="KW-0479">Metal-binding</keyword>
<dbReference type="GO" id="GO:0006310">
    <property type="term" value="P:DNA recombination"/>
    <property type="evidence" value="ECO:0007669"/>
    <property type="project" value="InterPro"/>
</dbReference>
<dbReference type="SUPFAM" id="SSF52540">
    <property type="entry name" value="P-loop containing nucleoside triphosphate hydrolases"/>
    <property type="match status" value="1"/>
</dbReference>
<dbReference type="SMART" id="SM00490">
    <property type="entry name" value="HELICc"/>
    <property type="match status" value="1"/>
</dbReference>
<feature type="coiled-coil region" evidence="13">
    <location>
        <begin position="132"/>
        <end position="159"/>
    </location>
</feature>
<feature type="binding site" evidence="12">
    <location>
        <position position="538"/>
    </location>
    <ligand>
        <name>Zn(2+)</name>
        <dbReference type="ChEBI" id="CHEBI:29105"/>
        <label>1</label>
    </ligand>
</feature>
<feature type="binding site" evidence="12">
    <location>
        <position position="503"/>
    </location>
    <ligand>
        <name>Zn(2+)</name>
        <dbReference type="ChEBI" id="CHEBI:29105"/>
        <label>2</label>
    </ligand>
</feature>
<dbReference type="NCBIfam" id="TIGR00595">
    <property type="entry name" value="priA"/>
    <property type="match status" value="1"/>
</dbReference>
<dbReference type="GO" id="GO:0006302">
    <property type="term" value="P:double-strand break repair"/>
    <property type="evidence" value="ECO:0007669"/>
    <property type="project" value="InterPro"/>
</dbReference>
<keyword evidence="9 12" id="KW-0238">DNA-binding</keyword>
<feature type="binding site" evidence="12">
    <location>
        <position position="521"/>
    </location>
    <ligand>
        <name>Zn(2+)</name>
        <dbReference type="ChEBI" id="CHEBI:29105"/>
        <label>2</label>
    </ligand>
</feature>
<feature type="binding site" evidence="12">
    <location>
        <position position="506"/>
    </location>
    <ligand>
        <name>Zn(2+)</name>
        <dbReference type="ChEBI" id="CHEBI:29105"/>
        <label>2</label>
    </ligand>
</feature>
<dbReference type="Gene3D" id="3.40.1440.60">
    <property type="entry name" value="PriA, 3(prime) DNA-binding domain"/>
    <property type="match status" value="1"/>
</dbReference>
<proteinExistence type="inferred from homology"/>
<keyword evidence="17" id="KW-1185">Reference proteome</keyword>
<dbReference type="GO" id="GO:0008270">
    <property type="term" value="F:zinc ion binding"/>
    <property type="evidence" value="ECO:0007669"/>
    <property type="project" value="UniProtKB-UniRule"/>
</dbReference>
<comment type="caution">
    <text evidence="16">The sequence shown here is derived from an EMBL/GenBank/DDBJ whole genome shotgun (WGS) entry which is preliminary data.</text>
</comment>
<evidence type="ECO:0000256" key="10">
    <source>
        <dbReference type="ARBA" id="ARBA00023235"/>
    </source>
</evidence>
<comment type="similarity">
    <text evidence="12">Belongs to the helicase family. PriA subfamily.</text>
</comment>
<comment type="subunit">
    <text evidence="12">Component of the replication restart primosome.</text>
</comment>
<dbReference type="Pfam" id="PF04851">
    <property type="entry name" value="ResIII"/>
    <property type="match status" value="1"/>
</dbReference>
<evidence type="ECO:0000256" key="6">
    <source>
        <dbReference type="ARBA" id="ARBA00022806"/>
    </source>
</evidence>
<dbReference type="InterPro" id="IPR006935">
    <property type="entry name" value="Helicase/UvrB_N"/>
</dbReference>
<accession>A0A5D0MK68</accession>
<dbReference type="AlphaFoldDB" id="A0A5D0MK68"/>
<evidence type="ECO:0000313" key="16">
    <source>
        <dbReference type="EMBL" id="TYB31850.1"/>
    </source>
</evidence>
<evidence type="ECO:0000256" key="12">
    <source>
        <dbReference type="HAMAP-Rule" id="MF_00983"/>
    </source>
</evidence>
<dbReference type="PANTHER" id="PTHR30580">
    <property type="entry name" value="PRIMOSOMAL PROTEIN N"/>
    <property type="match status" value="1"/>
</dbReference>
<dbReference type="InterPro" id="IPR005259">
    <property type="entry name" value="PriA"/>
</dbReference>
<organism evidence="16 17">
    <name type="scientific">Candidatus Mcinerneyibacterium aminivorans</name>
    <dbReference type="NCBI Taxonomy" id="2703815"/>
    <lineage>
        <taxon>Bacteria</taxon>
        <taxon>Candidatus Macinerneyibacteriota</taxon>
        <taxon>Candidatus Mcinerneyibacteria</taxon>
        <taxon>Candidatus Mcinerneyibacteriales</taxon>
        <taxon>Candidatus Mcinerneyibacteriaceae</taxon>
        <taxon>Candidatus Mcinerneyibacterium</taxon>
    </lineage>
</organism>
<evidence type="ECO:0000256" key="1">
    <source>
        <dbReference type="ARBA" id="ARBA00022515"/>
    </source>
</evidence>
<feature type="binding site" evidence="12">
    <location>
        <position position="524"/>
    </location>
    <ligand>
        <name>Zn(2+)</name>
        <dbReference type="ChEBI" id="CHEBI:29105"/>
        <label>2</label>
    </ligand>
</feature>
<feature type="binding site" evidence="12">
    <location>
        <position position="535"/>
    </location>
    <ligand>
        <name>Zn(2+)</name>
        <dbReference type="ChEBI" id="CHEBI:29105"/>
        <label>1</label>
    </ligand>
</feature>
<evidence type="ECO:0000256" key="4">
    <source>
        <dbReference type="ARBA" id="ARBA00022741"/>
    </source>
</evidence>
<keyword evidence="13" id="KW-0175">Coiled coil</keyword>
<dbReference type="CDD" id="cd17929">
    <property type="entry name" value="DEXHc_priA"/>
    <property type="match status" value="1"/>
</dbReference>
<sequence>MFVSVVFKNIDKKFTYSCDTQKKNLLGARVIAPFKQSKKMGYIVEKNEKQPDLNISKIKNIVKVLEPVIPLNLFYLSKWISDYYITPVGKVLDAAYPPFTKVKFKIKYYRGKNFKNMSLPLRMQWSKEFYLKKELRKKLKLSEAKIKQLEKNNKIEKKIEYRRDKYKKIKKIKLIKDENILEEISNKAYRQKDIINRLLNLQKEAYFEEFSQYYSSLKSLEKKGIIKIYNEKVKKKEEVIKGKKFYNLNKLTAKQKKIYDSIYERIHKGFSVNYIYGITGSGKTEIYFHLIQKVLKDNKEVIYLVPEVALTTHLIKRLKNSFGDNVNLNHSYLKKDERYFSWISVYKGSKKISIGPRSAIFLPAKNLGLIIVDEEHESSYKQNQIPKYNGRDVAIMRAKKENIPVVLGSATPSLESFYNVKTSKKYNYYELSERYKKAKLPEVEIIDMKNKKERNTNFYPFSKTLINELKKRKEKNEQSIIFLNRKGYNTYLSCKGCGNIVECPHCSKPLTYYKNQDILKCHICEKIYIMSNFECLKCGSNEFTKHGVGTEKLEEKLKEIFTDTSIFRIDGSIVSKHKTMRNIFRKFESKEIDVLVGTQILAKGIDFENITFVGVVNSDVTMNIPDFRANERTFQLISQVAGRAGRGKKSGKVVIQTYSPNNYVIKKAIDHDFKGFYKKEINYRKQLGYPPIINLIKIMFINKNKKNLEKDAKYVRKIINNINKKNIKFIGPADAFMKKKNNYHRKFILIKGKSKKLINKIASTLKEKVDNEMKSKIIIDVDPYQMS</sequence>
<evidence type="ECO:0000256" key="5">
    <source>
        <dbReference type="ARBA" id="ARBA00022801"/>
    </source>
</evidence>
<dbReference type="InterPro" id="IPR042115">
    <property type="entry name" value="PriA_3primeBD_sf"/>
</dbReference>